<gene>
    <name evidence="1" type="ORF">NLG97_g7113</name>
</gene>
<proteinExistence type="predicted"/>
<evidence type="ECO:0000313" key="2">
    <source>
        <dbReference type="Proteomes" id="UP001148737"/>
    </source>
</evidence>
<name>A0ACC1QQY0_9HYPO</name>
<protein>
    <submittedName>
        <fullName evidence="1">Uncharacterized protein</fullName>
    </submittedName>
</protein>
<dbReference type="Proteomes" id="UP001148737">
    <property type="component" value="Unassembled WGS sequence"/>
</dbReference>
<comment type="caution">
    <text evidence="1">The sequence shown here is derived from an EMBL/GenBank/DDBJ whole genome shotgun (WGS) entry which is preliminary data.</text>
</comment>
<accession>A0ACC1QQY0</accession>
<dbReference type="EMBL" id="JANAKD010001044">
    <property type="protein sequence ID" value="KAJ3484208.1"/>
    <property type="molecule type" value="Genomic_DNA"/>
</dbReference>
<keyword evidence="2" id="KW-1185">Reference proteome</keyword>
<sequence length="197" mass="22192">MEPRKIPLFGGCHCGATRYIIFLTLPAPHNESNPFKPGEQKIYRCNCTICQKASIFSVRPADPTDDFLLLSPLDPYTSLGDYLTDDKEIHFFFCKTCGVRCFSTNATGELVDVDTAALGLPEGKNAPARAWRAVRGSGHPEYGTFVNVHGNTIDPDHTEFDMRELTETKRVQYFENYSEPREGPSGRWDRPHVHGCY</sequence>
<evidence type="ECO:0000313" key="1">
    <source>
        <dbReference type="EMBL" id="KAJ3484208.1"/>
    </source>
</evidence>
<organism evidence="1 2">
    <name type="scientific">Lecanicillium saksenae</name>
    <dbReference type="NCBI Taxonomy" id="468837"/>
    <lineage>
        <taxon>Eukaryota</taxon>
        <taxon>Fungi</taxon>
        <taxon>Dikarya</taxon>
        <taxon>Ascomycota</taxon>
        <taxon>Pezizomycotina</taxon>
        <taxon>Sordariomycetes</taxon>
        <taxon>Hypocreomycetidae</taxon>
        <taxon>Hypocreales</taxon>
        <taxon>Cordycipitaceae</taxon>
        <taxon>Lecanicillium</taxon>
    </lineage>
</organism>
<reference evidence="1" key="1">
    <citation type="submission" date="2022-07" db="EMBL/GenBank/DDBJ databases">
        <title>Genome Sequence of Lecanicillium saksenae.</title>
        <authorList>
            <person name="Buettner E."/>
        </authorList>
    </citation>
    <scope>NUCLEOTIDE SEQUENCE</scope>
    <source>
        <strain evidence="1">VT-O1</strain>
    </source>
</reference>